<dbReference type="Proteomes" id="UP001174932">
    <property type="component" value="Unassembled WGS sequence"/>
</dbReference>
<evidence type="ECO:0000313" key="2">
    <source>
        <dbReference type="EMBL" id="MDO6964108.1"/>
    </source>
</evidence>
<dbReference type="InterPro" id="IPR051531">
    <property type="entry name" value="N-acetyltransferase"/>
</dbReference>
<dbReference type="PROSITE" id="PS51186">
    <property type="entry name" value="GNAT"/>
    <property type="match status" value="1"/>
</dbReference>
<feature type="domain" description="N-acetyltransferase" evidence="1">
    <location>
        <begin position="17"/>
        <end position="171"/>
    </location>
</feature>
<reference evidence="2" key="2">
    <citation type="submission" date="2023-07" db="EMBL/GenBank/DDBJ databases">
        <authorList>
            <person name="Shen H."/>
        </authorList>
    </citation>
    <scope>NUCLEOTIDE SEQUENCE</scope>
    <source>
        <strain evidence="2">TNR-22</strain>
    </source>
</reference>
<reference evidence="2" key="1">
    <citation type="journal article" date="2015" name="Int. J. Syst. Evol. Microbiol.">
        <title>Rhizobium alvei sp. nov., isolated from a freshwater river.</title>
        <authorList>
            <person name="Sheu S.Y."/>
            <person name="Huang H.W."/>
            <person name="Young C.C."/>
            <person name="Chen W.M."/>
        </authorList>
    </citation>
    <scope>NUCLEOTIDE SEQUENCE</scope>
    <source>
        <strain evidence="2">TNR-22</strain>
    </source>
</reference>
<dbReference type="Gene3D" id="3.40.630.30">
    <property type="match status" value="1"/>
</dbReference>
<dbReference type="EMBL" id="JAUOZU010000006">
    <property type="protein sequence ID" value="MDO6964108.1"/>
    <property type="molecule type" value="Genomic_DNA"/>
</dbReference>
<organism evidence="2 3">
    <name type="scientific">Rhizobium alvei</name>
    <dbReference type="NCBI Taxonomy" id="1132659"/>
    <lineage>
        <taxon>Bacteria</taxon>
        <taxon>Pseudomonadati</taxon>
        <taxon>Pseudomonadota</taxon>
        <taxon>Alphaproteobacteria</taxon>
        <taxon>Hyphomicrobiales</taxon>
        <taxon>Rhizobiaceae</taxon>
        <taxon>Rhizobium/Agrobacterium group</taxon>
        <taxon>Rhizobium</taxon>
    </lineage>
</organism>
<dbReference type="Pfam" id="PF13302">
    <property type="entry name" value="Acetyltransf_3"/>
    <property type="match status" value="1"/>
</dbReference>
<name>A0ABT8YK76_9HYPH</name>
<dbReference type="PANTHER" id="PTHR43792:SF1">
    <property type="entry name" value="N-ACETYLTRANSFERASE DOMAIN-CONTAINING PROTEIN"/>
    <property type="match status" value="1"/>
</dbReference>
<dbReference type="InterPro" id="IPR016181">
    <property type="entry name" value="Acyl_CoA_acyltransferase"/>
</dbReference>
<accession>A0ABT8YK76</accession>
<comment type="caution">
    <text evidence="2">The sequence shown here is derived from an EMBL/GenBank/DDBJ whole genome shotgun (WGS) entry which is preliminary data.</text>
</comment>
<sequence length="171" mass="19386">MTKVLHQVAPEIVTDRLRLRPYRMEDFLALVALYDTDRAAFIGGRLPPAKVWDGFMSCIGHWPLRGFGGWAVEERATGLLAGEVAIHQPPHYPEIELGWLVFDGFEGRGFAYEAAVVARRFALEAARVERLVSYIDQPNRRSIALAKRLGARRDPEALTPNQDPCFVYRHK</sequence>
<dbReference type="RefSeq" id="WP_304376018.1">
    <property type="nucleotide sequence ID" value="NZ_JAUOZU010000006.1"/>
</dbReference>
<dbReference type="PANTHER" id="PTHR43792">
    <property type="entry name" value="GNAT FAMILY, PUTATIVE (AFU_ORTHOLOGUE AFUA_3G00765)-RELATED-RELATED"/>
    <property type="match status" value="1"/>
</dbReference>
<proteinExistence type="predicted"/>
<gene>
    <name evidence="2" type="ORF">Q4481_09080</name>
</gene>
<keyword evidence="3" id="KW-1185">Reference proteome</keyword>
<dbReference type="SUPFAM" id="SSF55729">
    <property type="entry name" value="Acyl-CoA N-acyltransferases (Nat)"/>
    <property type="match status" value="1"/>
</dbReference>
<evidence type="ECO:0000259" key="1">
    <source>
        <dbReference type="PROSITE" id="PS51186"/>
    </source>
</evidence>
<protein>
    <submittedName>
        <fullName evidence="2">GNAT family N-acetyltransferase</fullName>
    </submittedName>
</protein>
<dbReference type="InterPro" id="IPR000182">
    <property type="entry name" value="GNAT_dom"/>
</dbReference>
<evidence type="ECO:0000313" key="3">
    <source>
        <dbReference type="Proteomes" id="UP001174932"/>
    </source>
</evidence>